<name>A0A6G4WSI0_9ACTN</name>
<proteinExistence type="predicted"/>
<sequence length="300" mass="31522">MPMIVDPSAPPVTPPERVTSPDGWLAALVDERWAGVVLSYNAASPPGGGEAAPRAADIRKVRIERQDPGTAVPVPVRSGDAAWAIEGVGTAYDHEAPLGVAVIYSATPVYADGSTGPASSLAVTVPAPEPGDDLDLWVKSLDEPGLSLRVVIVGWDSPSSAGRQDALDAAGSPYRVVAYDAHGAETVKVTVDVPPRDVDQVRELLRSGVLLAQVRPAYLTRDAFFVPDDITGPSPTGKLGSSGGYQFAFTIEPIDRPDTAAQPMRMPGWSYDTVAERFDSYESVAASYDSYASLSTDGIT</sequence>
<dbReference type="Proteomes" id="UP000477722">
    <property type="component" value="Unassembled WGS sequence"/>
</dbReference>
<dbReference type="RefSeq" id="WP_165297880.1">
    <property type="nucleotide sequence ID" value="NZ_JAAKZZ010000049.1"/>
</dbReference>
<gene>
    <name evidence="1" type="ORF">G5C65_07640</name>
</gene>
<reference evidence="1 2" key="1">
    <citation type="submission" date="2020-02" db="EMBL/GenBank/DDBJ databases">
        <title>Whole-genome analyses of novel actinobacteria.</title>
        <authorList>
            <person name="Sahin N."/>
            <person name="Tatar D."/>
        </authorList>
    </citation>
    <scope>NUCLEOTIDE SEQUENCE [LARGE SCALE GENOMIC DNA]</scope>
    <source>
        <strain evidence="1 2">SB3404</strain>
    </source>
</reference>
<evidence type="ECO:0000313" key="1">
    <source>
        <dbReference type="EMBL" id="NGO68226.1"/>
    </source>
</evidence>
<accession>A0A6G4WSI0</accession>
<dbReference type="EMBL" id="JAAKZZ010000049">
    <property type="protein sequence ID" value="NGO68226.1"/>
    <property type="molecule type" value="Genomic_DNA"/>
</dbReference>
<comment type="caution">
    <text evidence="1">The sequence shown here is derived from an EMBL/GenBank/DDBJ whole genome shotgun (WGS) entry which is preliminary data.</text>
</comment>
<protein>
    <submittedName>
        <fullName evidence="1">Uncharacterized protein</fullName>
    </submittedName>
</protein>
<evidence type="ECO:0000313" key="2">
    <source>
        <dbReference type="Proteomes" id="UP000477722"/>
    </source>
</evidence>
<dbReference type="AlphaFoldDB" id="A0A6G4WSI0"/>
<keyword evidence="2" id="KW-1185">Reference proteome</keyword>
<organism evidence="1 2">
    <name type="scientific">Streptomyces boncukensis</name>
    <dbReference type="NCBI Taxonomy" id="2711219"/>
    <lineage>
        <taxon>Bacteria</taxon>
        <taxon>Bacillati</taxon>
        <taxon>Actinomycetota</taxon>
        <taxon>Actinomycetes</taxon>
        <taxon>Kitasatosporales</taxon>
        <taxon>Streptomycetaceae</taxon>
        <taxon>Streptomyces</taxon>
    </lineage>
</organism>